<evidence type="ECO:0000313" key="3">
    <source>
        <dbReference type="Proteomes" id="UP001551584"/>
    </source>
</evidence>
<sequence length="47" mass="5203">MALTDKRKAHEVLAARSAQALESARKAQEAAEKARAERERLQNGGRK</sequence>
<reference evidence="2 3" key="1">
    <citation type="submission" date="2024-06" db="EMBL/GenBank/DDBJ databases">
        <title>The Natural Products Discovery Center: Release of the First 8490 Sequenced Strains for Exploring Actinobacteria Biosynthetic Diversity.</title>
        <authorList>
            <person name="Kalkreuter E."/>
            <person name="Kautsar S.A."/>
            <person name="Yang D."/>
            <person name="Bader C.D."/>
            <person name="Teijaro C.N."/>
            <person name="Fluegel L."/>
            <person name="Davis C.M."/>
            <person name="Simpson J.R."/>
            <person name="Lauterbach L."/>
            <person name="Steele A.D."/>
            <person name="Gui C."/>
            <person name="Meng S."/>
            <person name="Li G."/>
            <person name="Viehrig K."/>
            <person name="Ye F."/>
            <person name="Su P."/>
            <person name="Kiefer A.F."/>
            <person name="Nichols A."/>
            <person name="Cepeda A.J."/>
            <person name="Yan W."/>
            <person name="Fan B."/>
            <person name="Jiang Y."/>
            <person name="Adhikari A."/>
            <person name="Zheng C.-J."/>
            <person name="Schuster L."/>
            <person name="Cowan T.M."/>
            <person name="Smanski M.J."/>
            <person name="Chevrette M.G."/>
            <person name="De Carvalho L.P.S."/>
            <person name="Shen B."/>
        </authorList>
    </citation>
    <scope>NUCLEOTIDE SEQUENCE [LARGE SCALE GENOMIC DNA]</scope>
    <source>
        <strain evidence="2 3">NPDC048117</strain>
    </source>
</reference>
<protein>
    <submittedName>
        <fullName evidence="2">Uncharacterized protein</fullName>
    </submittedName>
</protein>
<evidence type="ECO:0000256" key="1">
    <source>
        <dbReference type="SAM" id="MobiDB-lite"/>
    </source>
</evidence>
<evidence type="ECO:0000313" key="2">
    <source>
        <dbReference type="EMBL" id="MEU9576291.1"/>
    </source>
</evidence>
<dbReference type="RefSeq" id="WP_359268411.1">
    <property type="nucleotide sequence ID" value="NZ_JBEZNA010000004.1"/>
</dbReference>
<feature type="compositionally biased region" description="Basic and acidic residues" evidence="1">
    <location>
        <begin position="23"/>
        <end position="41"/>
    </location>
</feature>
<comment type="caution">
    <text evidence="2">The sequence shown here is derived from an EMBL/GenBank/DDBJ whole genome shotgun (WGS) entry which is preliminary data.</text>
</comment>
<dbReference type="Proteomes" id="UP001551584">
    <property type="component" value="Unassembled WGS sequence"/>
</dbReference>
<keyword evidence="3" id="KW-1185">Reference proteome</keyword>
<organism evidence="2 3">
    <name type="scientific">Streptomyces chilikensis</name>
    <dbReference type="NCBI Taxonomy" id="1194079"/>
    <lineage>
        <taxon>Bacteria</taxon>
        <taxon>Bacillati</taxon>
        <taxon>Actinomycetota</taxon>
        <taxon>Actinomycetes</taxon>
        <taxon>Kitasatosporales</taxon>
        <taxon>Streptomycetaceae</taxon>
        <taxon>Streptomyces</taxon>
    </lineage>
</organism>
<gene>
    <name evidence="2" type="ORF">AB0D95_03205</name>
</gene>
<dbReference type="EMBL" id="JBEZNA010000004">
    <property type="protein sequence ID" value="MEU9576291.1"/>
    <property type="molecule type" value="Genomic_DNA"/>
</dbReference>
<proteinExistence type="predicted"/>
<feature type="region of interest" description="Disordered" evidence="1">
    <location>
        <begin position="19"/>
        <end position="47"/>
    </location>
</feature>
<accession>A0ABV3EJB5</accession>
<name>A0ABV3EJB5_9ACTN</name>